<dbReference type="WBParaSite" id="L893_g24937.t1">
    <property type="protein sequence ID" value="L893_g24937.t1"/>
    <property type="gene ID" value="L893_g24937"/>
</dbReference>
<dbReference type="AlphaFoldDB" id="A0A1I7ZCD8"/>
<name>A0A1I7ZCD8_9BILA</name>
<organism evidence="2 3">
    <name type="scientific">Steinernema glaseri</name>
    <dbReference type="NCBI Taxonomy" id="37863"/>
    <lineage>
        <taxon>Eukaryota</taxon>
        <taxon>Metazoa</taxon>
        <taxon>Ecdysozoa</taxon>
        <taxon>Nematoda</taxon>
        <taxon>Chromadorea</taxon>
        <taxon>Rhabditida</taxon>
        <taxon>Tylenchina</taxon>
        <taxon>Panagrolaimomorpha</taxon>
        <taxon>Strongyloidoidea</taxon>
        <taxon>Steinernematidae</taxon>
        <taxon>Steinernema</taxon>
    </lineage>
</organism>
<accession>A0A1I7ZCD8</accession>
<evidence type="ECO:0000256" key="1">
    <source>
        <dbReference type="SAM" id="MobiDB-lite"/>
    </source>
</evidence>
<feature type="region of interest" description="Disordered" evidence="1">
    <location>
        <begin position="62"/>
        <end position="86"/>
    </location>
</feature>
<keyword evidence="2" id="KW-1185">Reference proteome</keyword>
<dbReference type="Proteomes" id="UP000095287">
    <property type="component" value="Unplaced"/>
</dbReference>
<sequence length="86" mass="9800">MNTAESHIDTRNIDCRRAKIEKKQVIYKGINSSLHVVDATTPTNKYMYILVSCWETAPQRQLAPVKKTQQKDESPGQLVAQTQKNI</sequence>
<evidence type="ECO:0000313" key="2">
    <source>
        <dbReference type="Proteomes" id="UP000095287"/>
    </source>
</evidence>
<evidence type="ECO:0000313" key="3">
    <source>
        <dbReference type="WBParaSite" id="L893_g24937.t1"/>
    </source>
</evidence>
<protein>
    <submittedName>
        <fullName evidence="3">MSP domain-containing protein</fullName>
    </submittedName>
</protein>
<reference evidence="3" key="1">
    <citation type="submission" date="2016-11" db="UniProtKB">
        <authorList>
            <consortium name="WormBaseParasite"/>
        </authorList>
    </citation>
    <scope>IDENTIFICATION</scope>
</reference>
<proteinExistence type="predicted"/>